<dbReference type="GO" id="GO:0006887">
    <property type="term" value="P:exocytosis"/>
    <property type="evidence" value="ECO:0007669"/>
    <property type="project" value="TreeGrafter"/>
</dbReference>
<dbReference type="CDD" id="cd21044">
    <property type="entry name" value="Rab11BD_RAB3IP_like"/>
    <property type="match status" value="1"/>
</dbReference>
<dbReference type="InterPro" id="IPR040351">
    <property type="entry name" value="RAB3IL/RAB3IP/Sec2"/>
</dbReference>
<sequence>MSIRKTGGCKMPGATHHDDDEMHELNQEADFLEAKVSVNPNGTTDEAEKLKKHHSDPEAQAMVIESLRSQVQDLFSQVSQLNSKLVRSYDRVSDLEDELHVNSSNLRQATVQISQLELERTQHLAALSTGLLVEKEQVTSELTRLMEKATDEAARRGQAESARAEIEKDLDDLSAGLFDQANRMVAEARFARARSEQKVTETEQALKSAEEVVGLLQSQMQTLQTDKEEAERSMAEMRATMGKGKWVARPDPARGTKLRLLCTHLPYHDFLQFIGHLRAIRPGTQLPPAMSTLLPLPFLARLIAEDSDPTVRLDLAPSLNWLTRRSVLAAIHSGQLTVEPMSTATLLEELSPPSIPGTTIHTHVACALCGATILEPPSTKSSNLSPSRNGSWSSASALFKNPLTSISNVSNTNLTLPSSNPLHNAPPSEPPTQVYIFRLATSSSGLPVSIQQSNVQTRPTIYPLCTTGWCLNRLRTTCSLWAFVRTGVVERIWEETSYIPPASQEQTKSSEPNSPTSDKPPPPPARRSRMGIGALWGSMQRGLSGTRDSEKDPAFKSEEPEKKTTPSAPPTPEKRRLPPPPPSHPPLHAPIPKLAELQATASQAPSSEAKPTPPPLPQRNRTRDEHQRTPSHSDRPPLPPRSSLTIPPTNGSTATDQKATIPEKEASESTALESEAPDLARADSHDSFATAEYPSSTSSRPSSPSTIPLPASGPSTPIQTEAALPNIAAPAAQEEITPADAAAPTPATESTVPASVAPISGVPPPLPRRAAARTRPTSVVAPVPPPVVESAETNGVTSSDTDTKPAEAPTETNGSHETEIKTDSQEALTITERSGSDAVEKSQEELSVQPTSAETPTTPHFDDRASHSSIEKVSTSPAVVSEVDPTENHTAELNGHAEKTEGGDEEDEFPGTFVTDATWEERTWKELVKLREYMFWARLGGRR</sequence>
<dbReference type="PANTHER" id="PTHR14430">
    <property type="entry name" value="RABIN3-RELATED"/>
    <property type="match status" value="1"/>
</dbReference>
<feature type="domain" description="GDP/GTP exchange factor Sec2 N-terminal" evidence="4">
    <location>
        <begin position="93"/>
        <end position="224"/>
    </location>
</feature>
<feature type="region of interest" description="Disordered" evidence="3">
    <location>
        <begin position="499"/>
        <end position="912"/>
    </location>
</feature>
<protein>
    <recommendedName>
        <fullName evidence="4">GDP/GTP exchange factor Sec2 N-terminal domain-containing protein</fullName>
    </recommendedName>
</protein>
<dbReference type="GO" id="GO:0005085">
    <property type="term" value="F:guanyl-nucleotide exchange factor activity"/>
    <property type="evidence" value="ECO:0007669"/>
    <property type="project" value="InterPro"/>
</dbReference>
<feature type="coiled-coil region" evidence="2">
    <location>
        <begin position="64"/>
        <end position="98"/>
    </location>
</feature>
<feature type="region of interest" description="Disordered" evidence="3">
    <location>
        <begin position="36"/>
        <end position="56"/>
    </location>
</feature>
<evidence type="ECO:0000313" key="6">
    <source>
        <dbReference type="Proteomes" id="UP001385951"/>
    </source>
</evidence>
<name>A0AAW0G4L2_9APHY</name>
<feature type="coiled-coil region" evidence="2">
    <location>
        <begin position="192"/>
        <end position="240"/>
    </location>
</feature>
<feature type="compositionally biased region" description="Pro residues" evidence="3">
    <location>
        <begin position="578"/>
        <end position="589"/>
    </location>
</feature>
<dbReference type="Gene3D" id="6.10.140.910">
    <property type="match status" value="1"/>
</dbReference>
<accession>A0AAW0G4L2</accession>
<feature type="compositionally biased region" description="Polar residues" evidence="3">
    <location>
        <begin position="845"/>
        <end position="858"/>
    </location>
</feature>
<organism evidence="5 6">
    <name type="scientific">Cerrena zonata</name>
    <dbReference type="NCBI Taxonomy" id="2478898"/>
    <lineage>
        <taxon>Eukaryota</taxon>
        <taxon>Fungi</taxon>
        <taxon>Dikarya</taxon>
        <taxon>Basidiomycota</taxon>
        <taxon>Agaricomycotina</taxon>
        <taxon>Agaricomycetes</taxon>
        <taxon>Polyporales</taxon>
        <taxon>Cerrenaceae</taxon>
        <taxon>Cerrena</taxon>
    </lineage>
</organism>
<dbReference type="SUPFAM" id="SSF144284">
    <property type="entry name" value="Sec2 N-terminal region"/>
    <property type="match status" value="1"/>
</dbReference>
<evidence type="ECO:0000259" key="4">
    <source>
        <dbReference type="Pfam" id="PF06428"/>
    </source>
</evidence>
<dbReference type="Proteomes" id="UP001385951">
    <property type="component" value="Unassembled WGS sequence"/>
</dbReference>
<feature type="compositionally biased region" description="Basic and acidic residues" evidence="3">
    <location>
        <begin position="834"/>
        <end position="844"/>
    </location>
</feature>
<dbReference type="InterPro" id="IPR009449">
    <property type="entry name" value="Sec2_N"/>
</dbReference>
<evidence type="ECO:0000256" key="1">
    <source>
        <dbReference type="ARBA" id="ARBA00023054"/>
    </source>
</evidence>
<feature type="compositionally biased region" description="Polar residues" evidence="3">
    <location>
        <begin position="649"/>
        <end position="658"/>
    </location>
</feature>
<feature type="compositionally biased region" description="Basic and acidic residues" evidence="3">
    <location>
        <begin position="547"/>
        <end position="564"/>
    </location>
</feature>
<feature type="compositionally biased region" description="Basic and acidic residues" evidence="3">
    <location>
        <begin position="814"/>
        <end position="824"/>
    </location>
</feature>
<feature type="compositionally biased region" description="Basic and acidic residues" evidence="3">
    <location>
        <begin position="621"/>
        <end position="635"/>
    </location>
</feature>
<feature type="compositionally biased region" description="Low complexity" evidence="3">
    <location>
        <begin position="722"/>
        <end position="754"/>
    </location>
</feature>
<dbReference type="EMBL" id="JASBNA010000018">
    <property type="protein sequence ID" value="KAK7686090.1"/>
    <property type="molecule type" value="Genomic_DNA"/>
</dbReference>
<evidence type="ECO:0000256" key="2">
    <source>
        <dbReference type="SAM" id="Coils"/>
    </source>
</evidence>
<feature type="compositionally biased region" description="Basic and acidic residues" evidence="3">
    <location>
        <begin position="886"/>
        <end position="902"/>
    </location>
</feature>
<reference evidence="5 6" key="1">
    <citation type="submission" date="2022-09" db="EMBL/GenBank/DDBJ databases">
        <authorList>
            <person name="Palmer J.M."/>
        </authorList>
    </citation>
    <scope>NUCLEOTIDE SEQUENCE [LARGE SCALE GENOMIC DNA]</scope>
    <source>
        <strain evidence="5 6">DSM 7382</strain>
    </source>
</reference>
<feature type="compositionally biased region" description="Low complexity" evidence="3">
    <location>
        <begin position="694"/>
        <end position="710"/>
    </location>
</feature>
<keyword evidence="1 2" id="KW-0175">Coiled coil</keyword>
<gene>
    <name evidence="5" type="ORF">QCA50_010902</name>
</gene>
<dbReference type="AlphaFoldDB" id="A0AAW0G4L2"/>
<feature type="compositionally biased region" description="Basic and acidic residues" evidence="3">
    <location>
        <begin position="860"/>
        <end position="870"/>
    </location>
</feature>
<keyword evidence="6" id="KW-1185">Reference proteome</keyword>
<comment type="caution">
    <text evidence="5">The sequence shown here is derived from an EMBL/GenBank/DDBJ whole genome shotgun (WGS) entry which is preliminary data.</text>
</comment>
<evidence type="ECO:0000313" key="5">
    <source>
        <dbReference type="EMBL" id="KAK7686090.1"/>
    </source>
</evidence>
<proteinExistence type="predicted"/>
<dbReference type="PANTHER" id="PTHR14430:SF0">
    <property type="entry name" value="SEC2P DOMAIN-CONTAINING PROTEIN"/>
    <property type="match status" value="1"/>
</dbReference>
<dbReference type="GO" id="GO:0051286">
    <property type="term" value="C:cell tip"/>
    <property type="evidence" value="ECO:0007669"/>
    <property type="project" value="TreeGrafter"/>
</dbReference>
<evidence type="ECO:0000256" key="3">
    <source>
        <dbReference type="SAM" id="MobiDB-lite"/>
    </source>
</evidence>
<dbReference type="Pfam" id="PF06428">
    <property type="entry name" value="Sec2p"/>
    <property type="match status" value="1"/>
</dbReference>
<dbReference type="GO" id="GO:0070319">
    <property type="term" value="C:Golgi to plasma membrane transport vesicle"/>
    <property type="evidence" value="ECO:0007669"/>
    <property type="project" value="TreeGrafter"/>
</dbReference>